<dbReference type="SUPFAM" id="SSF52833">
    <property type="entry name" value="Thioredoxin-like"/>
    <property type="match status" value="1"/>
</dbReference>
<comment type="caution">
    <text evidence="2">The sequence shown here is derived from an EMBL/GenBank/DDBJ whole genome shotgun (WGS) entry which is preliminary data.</text>
</comment>
<keyword evidence="3" id="KW-1185">Reference proteome</keyword>
<dbReference type="Gene3D" id="3.40.30.10">
    <property type="entry name" value="Glutaredoxin"/>
    <property type="match status" value="1"/>
</dbReference>
<sequence>MDWIIPAAVIVGLLAVSTALGLIWRARQGAPAVVTPGSSAPRRENDTVDLDELGAGGAPHAPHQGTRATLVQFSTAYCSSCPATRRVLSGISEGSADVAYLDVDVTERGDLIRRFRILQTPTVLVLDRHGEVRTRFGGAVRPAAVRTALEGIR</sequence>
<dbReference type="RefSeq" id="WP_259477879.1">
    <property type="nucleotide sequence ID" value="NZ_BAAAQY010000001.1"/>
</dbReference>
<accession>A0ABP5Q0X1</accession>
<evidence type="ECO:0000313" key="3">
    <source>
        <dbReference type="Proteomes" id="UP001500929"/>
    </source>
</evidence>
<dbReference type="InterPro" id="IPR013766">
    <property type="entry name" value="Thioredoxin_domain"/>
</dbReference>
<dbReference type="InterPro" id="IPR036249">
    <property type="entry name" value="Thioredoxin-like_sf"/>
</dbReference>
<reference evidence="3" key="1">
    <citation type="journal article" date="2019" name="Int. J. Syst. Evol. Microbiol.">
        <title>The Global Catalogue of Microorganisms (GCM) 10K type strain sequencing project: providing services to taxonomists for standard genome sequencing and annotation.</title>
        <authorList>
            <consortium name="The Broad Institute Genomics Platform"/>
            <consortium name="The Broad Institute Genome Sequencing Center for Infectious Disease"/>
            <person name="Wu L."/>
            <person name="Ma J."/>
        </authorList>
    </citation>
    <scope>NUCLEOTIDE SEQUENCE [LARGE SCALE GENOMIC DNA]</scope>
    <source>
        <strain evidence="3">JCM 16117</strain>
    </source>
</reference>
<proteinExistence type="predicted"/>
<gene>
    <name evidence="2" type="ORF">GCM10009851_01740</name>
</gene>
<dbReference type="Proteomes" id="UP001500929">
    <property type="component" value="Unassembled WGS sequence"/>
</dbReference>
<dbReference type="Pfam" id="PF00085">
    <property type="entry name" value="Thioredoxin"/>
    <property type="match status" value="1"/>
</dbReference>
<dbReference type="CDD" id="cd02947">
    <property type="entry name" value="TRX_family"/>
    <property type="match status" value="1"/>
</dbReference>
<evidence type="ECO:0000313" key="2">
    <source>
        <dbReference type="EMBL" id="GAA2222583.1"/>
    </source>
</evidence>
<evidence type="ECO:0000259" key="1">
    <source>
        <dbReference type="Pfam" id="PF00085"/>
    </source>
</evidence>
<feature type="domain" description="Thioredoxin" evidence="1">
    <location>
        <begin position="67"/>
        <end position="143"/>
    </location>
</feature>
<name>A0ABP5Q0X1_9MICO</name>
<protein>
    <submittedName>
        <fullName evidence="2">Thioredoxin family protein</fullName>
    </submittedName>
</protein>
<dbReference type="EMBL" id="BAAAQY010000001">
    <property type="protein sequence ID" value="GAA2222583.1"/>
    <property type="molecule type" value="Genomic_DNA"/>
</dbReference>
<organism evidence="2 3">
    <name type="scientific">Herbiconiux moechotypicola</name>
    <dbReference type="NCBI Taxonomy" id="637393"/>
    <lineage>
        <taxon>Bacteria</taxon>
        <taxon>Bacillati</taxon>
        <taxon>Actinomycetota</taxon>
        <taxon>Actinomycetes</taxon>
        <taxon>Micrococcales</taxon>
        <taxon>Microbacteriaceae</taxon>
        <taxon>Herbiconiux</taxon>
    </lineage>
</organism>